<dbReference type="EMBL" id="CP114280">
    <property type="protein sequence ID" value="WFN54211.1"/>
    <property type="molecule type" value="Genomic_DNA"/>
</dbReference>
<accession>A0ABY8G2N9</accession>
<dbReference type="RefSeq" id="WP_125261099.1">
    <property type="nucleotide sequence ID" value="NZ_CP114280.1"/>
</dbReference>
<sequence length="144" mass="15907">MKNMKSVYSPSQNVIYPAQLYTDYQRAGTWPDDGIDISDDDAAQFSPVNQPVDKVLGYVAGALAWVSQPAPSPMQLTKEAELKRQQLLSAANTLTADWRTELALGIINDEDKAKLIEWMHYIKAVKAIDTSSAPNISWPEKPAA</sequence>
<evidence type="ECO:0000313" key="2">
    <source>
        <dbReference type="Proteomes" id="UP001219630"/>
    </source>
</evidence>
<protein>
    <submittedName>
        <fullName evidence="1">Tail fiber assembly protein</fullName>
    </submittedName>
</protein>
<proteinExistence type="predicted"/>
<dbReference type="Proteomes" id="UP001219630">
    <property type="component" value="Chromosome"/>
</dbReference>
<organism evidence="1 2">
    <name type="scientific">Dickeya lacustris</name>
    <dbReference type="NCBI Taxonomy" id="2259638"/>
    <lineage>
        <taxon>Bacteria</taxon>
        <taxon>Pseudomonadati</taxon>
        <taxon>Pseudomonadota</taxon>
        <taxon>Gammaproteobacteria</taxon>
        <taxon>Enterobacterales</taxon>
        <taxon>Pectobacteriaceae</taxon>
        <taxon>Dickeya</taxon>
    </lineage>
</organism>
<gene>
    <name evidence="1" type="ORF">O1Q98_10900</name>
</gene>
<keyword evidence="2" id="KW-1185">Reference proteome</keyword>
<dbReference type="InterPro" id="IPR003458">
    <property type="entry name" value="Phage_T4_Gp38_tail_assem"/>
</dbReference>
<reference evidence="1 2" key="1">
    <citation type="submission" date="2022-12" db="EMBL/GenBank/DDBJ databases">
        <title>Complete genome sequencing of Dickeya lacustris type strain LMG30899.</title>
        <authorList>
            <person name="Dobhal S."/>
            <person name="Arizala D."/>
            <person name="Arif M."/>
        </authorList>
    </citation>
    <scope>NUCLEOTIDE SEQUENCE [LARGE SCALE GENOMIC DNA]</scope>
    <source>
        <strain evidence="1 2">LMG30899</strain>
    </source>
</reference>
<evidence type="ECO:0000313" key="1">
    <source>
        <dbReference type="EMBL" id="WFN54211.1"/>
    </source>
</evidence>
<name>A0ABY8G2N9_9GAMM</name>
<dbReference type="Pfam" id="PF02413">
    <property type="entry name" value="Caudo_TAP"/>
    <property type="match status" value="1"/>
</dbReference>